<feature type="binding site" evidence="7">
    <location>
        <position position="58"/>
    </location>
    <ligand>
        <name>Zn(2+)</name>
        <dbReference type="ChEBI" id="CHEBI:29105"/>
        <label>1</label>
    </ligand>
</feature>
<evidence type="ECO:0000256" key="8">
    <source>
        <dbReference type="RuleBase" id="RU004279"/>
    </source>
</evidence>
<dbReference type="SMART" id="SM00663">
    <property type="entry name" value="RPOLA_N"/>
    <property type="match status" value="1"/>
</dbReference>
<feature type="domain" description="RNA polymerase N-terminal" evidence="10">
    <location>
        <begin position="316"/>
        <end position="596"/>
    </location>
</feature>
<evidence type="ECO:0000259" key="10">
    <source>
        <dbReference type="SMART" id="SM00663"/>
    </source>
</evidence>
<dbReference type="PANTHER" id="PTHR19376">
    <property type="entry name" value="DNA-DIRECTED RNA POLYMERASE"/>
    <property type="match status" value="1"/>
</dbReference>
<feature type="binding site" evidence="7">
    <location>
        <position position="73"/>
    </location>
    <ligand>
        <name>Zn(2+)</name>
        <dbReference type="ChEBI" id="CHEBI:29105"/>
        <label>1</label>
    </ligand>
</feature>
<dbReference type="Pfam" id="PF04997">
    <property type="entry name" value="RNA_pol_Rpb1_1"/>
    <property type="match status" value="1"/>
</dbReference>
<feature type="binding site" evidence="7">
    <location>
        <position position="944"/>
    </location>
    <ligand>
        <name>Zn(2+)</name>
        <dbReference type="ChEBI" id="CHEBI:29105"/>
        <label>2</label>
    </ligand>
</feature>
<feature type="binding site" evidence="7">
    <location>
        <position position="60"/>
    </location>
    <ligand>
        <name>Zn(2+)</name>
        <dbReference type="ChEBI" id="CHEBI:29105"/>
        <label>1</label>
    </ligand>
</feature>
<comment type="similarity">
    <text evidence="7 8">Belongs to the RNA polymerase beta' chain family.</text>
</comment>
<keyword evidence="3 7" id="KW-0548">Nucleotidyltransferase</keyword>
<dbReference type="Gene3D" id="1.10.150.390">
    <property type="match status" value="1"/>
</dbReference>
<comment type="function">
    <text evidence="7 8">DNA-dependent RNA polymerase catalyzes the transcription of DNA into RNA using the four ribonucleoside triphosphates as substrates.</text>
</comment>
<evidence type="ECO:0000256" key="9">
    <source>
        <dbReference type="SAM" id="Coils"/>
    </source>
</evidence>
<feature type="binding site" evidence="7">
    <location>
        <position position="542"/>
    </location>
    <ligand>
        <name>Mg(2+)</name>
        <dbReference type="ChEBI" id="CHEBI:18420"/>
    </ligand>
</feature>
<sequence length="1283" mass="145094">MIKDFKALKITVASPQQIMSWSHGEVRKAETINYRTHRAEVDGLMDEKIFGPTKNFECYCGKYKKIRYKGIICDKCGVEVTHKRVRRERMGHIKLASPVTHVWYSHGVPNKMSLLLGIPQKKLETVIYFARYLVTEIDHEAKKVVLEEIKKAKEEETISIKKELEDKLEELQKEFDTKVKGVKDEAKDKSKVEFKLEKINNDFKKEKAKMKSIFSQKEESTKNKYSEITSLIKDLEEKSTLSEDDLAKLYGFDTSFMTVEMGAEAVKKVLEKINLEDELKRLEEEKETTKSALKKRKIIQRLRVIEGMYRAGIDSTWLIVSMLPVIPPDLRPIIQLPGGRFATSDLNDLYRRVINRNNRLKRLIDLGAPEIILRNEKRMLQESVDALVDNDHRPGNAVLNSRGQPYKSLSDMLRGKQGRFRQNLLGKRVDYSGRSVIIPGPDLKISQCGLPKTMALELFKPFVLREIIADGLAPNIKSAKHFFESKSTEVWDILERVIQNRPVLLNRAPTLHKQGIQAFFPVLTEGDAIRLHPMVCKGFNADFDGDQMAVHVPLSKKAIDEAIEKMFAESNLLLSADGQPVVNVEKDMALGIYYLTGVNDNKEVKYFASENEAVGIYENGQLHLRDKIKVLIGNEIVETTVGRLLLNDILPEGYGYVNQQLNKKDVAKISAKVLEKYGRKTATQVLDSIEGLGFKYATKSGVSVGTDELVIDDQKDVLLNEVEDKDNQLNNDYNLGLLTLPEKRRLSEQMWMDLVEKVAEITWNKYAEDPNNNLVILQESGALPVQNPLRQISGIRGLILDPLGNIVELPLRSNYKQGLSNLEYFVAARGTRKGLADTALRTAESGYLTRRLVDVAQDVIIKEEDCGTQNSFTIVRENTRRLGFDERITGRFAGENIADPKTGEIIAKKDEEITQKKAELIEKTDLKEVQVRSVLTCETKHGVCQKCYGYDLGTRKVVNLGIAVGIIAAQSMGEAATQLTLNTKHLAGRAGTDITQGLPRVEELFEVRTPKRKAVLAEIDGKVEFIFKDKTEKVDKIRVSNRKQMQKVYELEEGDTTEMKRTKKFKEGEVIYVKKNGEKVTAEMEGKATKDADKIIFIIDKEFVVEYEVDEDAIINVEDGDNVIKGTPLTSGSQDPKEIMKIDDIKQAQQYLIDNVQETYGIQGIGIDDKHVEVVVRQVSRFSRVTDAGDSEYLPGDYADHIELRQLNEQLKTEGKRTVKSKRQLLGITFAAIKTDSFLSAASFEQQVRVLSEAGLIGKVDYLRGLKENVIIGRTVPLGDEVR</sequence>
<feature type="binding site" evidence="7">
    <location>
        <position position="866"/>
    </location>
    <ligand>
        <name>Zn(2+)</name>
        <dbReference type="ChEBI" id="CHEBI:29105"/>
        <label>2</label>
    </ligand>
</feature>
<dbReference type="InterPro" id="IPR044893">
    <property type="entry name" value="RNA_pol_Rpb1_clamp_domain"/>
</dbReference>
<keyword evidence="7" id="KW-0460">Magnesium</keyword>
<reference evidence="11" key="1">
    <citation type="submission" date="2020-04" db="EMBL/GenBank/DDBJ databases">
        <authorList>
            <person name="Zhang T."/>
        </authorList>
    </citation>
    <scope>NUCLEOTIDE SEQUENCE</scope>
    <source>
        <strain evidence="11">HKST-UBA15</strain>
    </source>
</reference>
<keyword evidence="2 7" id="KW-0808">Transferase</keyword>
<evidence type="ECO:0000256" key="3">
    <source>
        <dbReference type="ARBA" id="ARBA00022695"/>
    </source>
</evidence>
<accession>A0A955L085</accession>
<evidence type="ECO:0000256" key="1">
    <source>
        <dbReference type="ARBA" id="ARBA00022478"/>
    </source>
</evidence>
<comment type="catalytic activity">
    <reaction evidence="6 7 8">
        <text>RNA(n) + a ribonucleoside 5'-triphosphate = RNA(n+1) + diphosphate</text>
        <dbReference type="Rhea" id="RHEA:21248"/>
        <dbReference type="Rhea" id="RHEA-COMP:14527"/>
        <dbReference type="Rhea" id="RHEA-COMP:17342"/>
        <dbReference type="ChEBI" id="CHEBI:33019"/>
        <dbReference type="ChEBI" id="CHEBI:61557"/>
        <dbReference type="ChEBI" id="CHEBI:140395"/>
        <dbReference type="EC" id="2.7.7.6"/>
    </reaction>
</comment>
<dbReference type="InterPro" id="IPR006592">
    <property type="entry name" value="RNA_pol_N"/>
</dbReference>
<name>A0A955L085_9BACT</name>
<comment type="cofactor">
    <cofactor evidence="7">
        <name>Mg(2+)</name>
        <dbReference type="ChEBI" id="CHEBI:18420"/>
    </cofactor>
    <text evidence="7">Binds 1 Mg(2+) ion per subunit.</text>
</comment>
<protein>
    <recommendedName>
        <fullName evidence="7">DNA-directed RNA polymerase subunit beta'</fullName>
        <shortName evidence="7">RNAP subunit beta'</shortName>
        <ecNumber evidence="7">2.7.7.6</ecNumber>
    </recommendedName>
    <alternativeName>
        <fullName evidence="7">RNA polymerase subunit beta'</fullName>
    </alternativeName>
    <alternativeName>
        <fullName evidence="7">Transcriptase subunit beta'</fullName>
    </alternativeName>
</protein>
<keyword evidence="5 7" id="KW-0804">Transcription</keyword>
<comment type="subunit">
    <text evidence="7">The RNAP catalytic core consists of 2 alpha, 1 beta, 1 beta' and 1 omega subunit. When a sigma factor is associated with the core the holoenzyme is formed, which can initiate transcription.</text>
</comment>
<feature type="binding site" evidence="7">
    <location>
        <position position="947"/>
    </location>
    <ligand>
        <name>Zn(2+)</name>
        <dbReference type="ChEBI" id="CHEBI:29105"/>
        <label>2</label>
    </ligand>
</feature>
<dbReference type="GO" id="GO:0003899">
    <property type="term" value="F:DNA-directed RNA polymerase activity"/>
    <property type="evidence" value="ECO:0007669"/>
    <property type="project" value="UniProtKB-UniRule"/>
</dbReference>
<feature type="binding site" evidence="7">
    <location>
        <position position="937"/>
    </location>
    <ligand>
        <name>Zn(2+)</name>
        <dbReference type="ChEBI" id="CHEBI:29105"/>
        <label>2</label>
    </ligand>
</feature>
<dbReference type="Proteomes" id="UP000745577">
    <property type="component" value="Unassembled WGS sequence"/>
</dbReference>
<feature type="binding site" evidence="7">
    <location>
        <position position="544"/>
    </location>
    <ligand>
        <name>Mg(2+)</name>
        <dbReference type="ChEBI" id="CHEBI:18420"/>
    </ligand>
</feature>
<dbReference type="CDD" id="cd02655">
    <property type="entry name" value="RNAP_beta'_C"/>
    <property type="match status" value="1"/>
</dbReference>
<dbReference type="PANTHER" id="PTHR19376:SF54">
    <property type="entry name" value="DNA-DIRECTED RNA POLYMERASE SUBUNIT BETA"/>
    <property type="match status" value="1"/>
</dbReference>
<dbReference type="Pfam" id="PF00623">
    <property type="entry name" value="RNA_pol_Rpb1_2"/>
    <property type="match status" value="1"/>
</dbReference>
<dbReference type="Gene3D" id="4.10.860.120">
    <property type="entry name" value="RNA polymerase II, clamp domain"/>
    <property type="match status" value="1"/>
</dbReference>
<feature type="binding site" evidence="7">
    <location>
        <position position="546"/>
    </location>
    <ligand>
        <name>Mg(2+)</name>
        <dbReference type="ChEBI" id="CHEBI:18420"/>
    </ligand>
</feature>
<evidence type="ECO:0000256" key="7">
    <source>
        <dbReference type="HAMAP-Rule" id="MF_01322"/>
    </source>
</evidence>
<comment type="cofactor">
    <cofactor evidence="7">
        <name>Zn(2+)</name>
        <dbReference type="ChEBI" id="CHEBI:29105"/>
    </cofactor>
    <text evidence="7">Binds 2 Zn(2+) ions per subunit.</text>
</comment>
<dbReference type="GO" id="GO:0000428">
    <property type="term" value="C:DNA-directed RNA polymerase complex"/>
    <property type="evidence" value="ECO:0007669"/>
    <property type="project" value="UniProtKB-KW"/>
</dbReference>
<dbReference type="GO" id="GO:0003677">
    <property type="term" value="F:DNA binding"/>
    <property type="evidence" value="ECO:0007669"/>
    <property type="project" value="UniProtKB-UniRule"/>
</dbReference>
<evidence type="ECO:0000256" key="4">
    <source>
        <dbReference type="ARBA" id="ARBA00022723"/>
    </source>
</evidence>
<dbReference type="InterPro" id="IPR007080">
    <property type="entry name" value="RNA_pol_Rpb1_1"/>
</dbReference>
<dbReference type="Gene3D" id="1.10.40.90">
    <property type="match status" value="1"/>
</dbReference>
<keyword evidence="4 7" id="KW-0479">Metal-binding</keyword>
<dbReference type="InterPro" id="IPR042102">
    <property type="entry name" value="RNA_pol_Rpb1_3_sf"/>
</dbReference>
<dbReference type="Gene3D" id="1.10.274.100">
    <property type="entry name" value="RNA polymerase Rpb1, domain 3"/>
    <property type="match status" value="2"/>
</dbReference>
<evidence type="ECO:0000313" key="11">
    <source>
        <dbReference type="EMBL" id="MCA9379848.1"/>
    </source>
</evidence>
<dbReference type="InterPro" id="IPR000722">
    <property type="entry name" value="RNA_pol_asu"/>
</dbReference>
<dbReference type="InterPro" id="IPR045867">
    <property type="entry name" value="DNA-dir_RpoC_beta_prime"/>
</dbReference>
<evidence type="ECO:0000256" key="5">
    <source>
        <dbReference type="ARBA" id="ARBA00023163"/>
    </source>
</evidence>
<dbReference type="Pfam" id="PF04998">
    <property type="entry name" value="RNA_pol_Rpb1_5"/>
    <property type="match status" value="1"/>
</dbReference>
<dbReference type="InterPro" id="IPR038120">
    <property type="entry name" value="Rpb1_funnel_sf"/>
</dbReference>
<gene>
    <name evidence="7 11" type="primary">rpoC</name>
    <name evidence="11" type="ORF">KC675_01575</name>
</gene>
<dbReference type="NCBIfam" id="TIGR02386">
    <property type="entry name" value="rpoC_TIGR"/>
    <property type="match status" value="1"/>
</dbReference>
<dbReference type="InterPro" id="IPR007081">
    <property type="entry name" value="RNA_pol_Rpb1_5"/>
</dbReference>
<dbReference type="GO" id="GO:0008270">
    <property type="term" value="F:zinc ion binding"/>
    <property type="evidence" value="ECO:0007669"/>
    <property type="project" value="UniProtKB-UniRule"/>
</dbReference>
<dbReference type="EC" id="2.7.7.6" evidence="7"/>
<dbReference type="SUPFAM" id="SSF64484">
    <property type="entry name" value="beta and beta-prime subunits of DNA dependent RNA-polymerase"/>
    <property type="match status" value="1"/>
</dbReference>
<feature type="coiled-coil region" evidence="9">
    <location>
        <begin position="150"/>
        <end position="181"/>
    </location>
</feature>
<keyword evidence="7" id="KW-0862">Zinc</keyword>
<dbReference type="EMBL" id="JAGQLL010000015">
    <property type="protein sequence ID" value="MCA9379848.1"/>
    <property type="molecule type" value="Genomic_DNA"/>
</dbReference>
<evidence type="ECO:0000256" key="2">
    <source>
        <dbReference type="ARBA" id="ARBA00022679"/>
    </source>
</evidence>
<dbReference type="GO" id="GO:0006351">
    <property type="term" value="P:DNA-templated transcription"/>
    <property type="evidence" value="ECO:0007669"/>
    <property type="project" value="UniProtKB-UniRule"/>
</dbReference>
<keyword evidence="9" id="KW-0175">Coiled coil</keyword>
<dbReference type="Pfam" id="PF04983">
    <property type="entry name" value="RNA_pol_Rpb1_3"/>
    <property type="match status" value="1"/>
</dbReference>
<evidence type="ECO:0000256" key="6">
    <source>
        <dbReference type="ARBA" id="ARBA00048552"/>
    </source>
</evidence>
<feature type="binding site" evidence="7">
    <location>
        <position position="76"/>
    </location>
    <ligand>
        <name>Zn(2+)</name>
        <dbReference type="ChEBI" id="CHEBI:29105"/>
        <label>1</label>
    </ligand>
</feature>
<dbReference type="InterPro" id="IPR012754">
    <property type="entry name" value="DNA-dir_RpoC_beta_prime_bact"/>
</dbReference>
<feature type="coiled-coil region" evidence="9">
    <location>
        <begin position="265"/>
        <end position="295"/>
    </location>
</feature>
<dbReference type="CDD" id="cd01609">
    <property type="entry name" value="RNAP_beta'_N"/>
    <property type="match status" value="1"/>
</dbReference>
<organism evidence="11 12">
    <name type="scientific">Candidatus Dojkabacteria bacterium</name>
    <dbReference type="NCBI Taxonomy" id="2099670"/>
    <lineage>
        <taxon>Bacteria</taxon>
        <taxon>Candidatus Dojkabacteria</taxon>
    </lineage>
</organism>
<dbReference type="InterPro" id="IPR007066">
    <property type="entry name" value="RNA_pol_Rpb1_3"/>
</dbReference>
<reference evidence="11" key="2">
    <citation type="journal article" date="2021" name="Microbiome">
        <title>Successional dynamics and alternative stable states in a saline activated sludge microbial community over 9 years.</title>
        <authorList>
            <person name="Wang Y."/>
            <person name="Ye J."/>
            <person name="Ju F."/>
            <person name="Liu L."/>
            <person name="Boyd J.A."/>
            <person name="Deng Y."/>
            <person name="Parks D.H."/>
            <person name="Jiang X."/>
            <person name="Yin X."/>
            <person name="Woodcroft B.J."/>
            <person name="Tyson G.W."/>
            <person name="Hugenholtz P."/>
            <person name="Polz M.F."/>
            <person name="Zhang T."/>
        </authorList>
    </citation>
    <scope>NUCLEOTIDE SEQUENCE</scope>
    <source>
        <strain evidence="11">HKST-UBA15</strain>
    </source>
</reference>
<evidence type="ECO:0000313" key="12">
    <source>
        <dbReference type="Proteomes" id="UP000745577"/>
    </source>
</evidence>
<dbReference type="Gene3D" id="2.40.50.100">
    <property type="match status" value="2"/>
</dbReference>
<keyword evidence="1 7" id="KW-0240">DNA-directed RNA polymerase</keyword>
<comment type="caution">
    <text evidence="11">The sequence shown here is derived from an EMBL/GenBank/DDBJ whole genome shotgun (WGS) entry which is preliminary data.</text>
</comment>
<dbReference type="Gene3D" id="2.40.40.20">
    <property type="match status" value="1"/>
</dbReference>
<dbReference type="Gene3D" id="1.10.132.30">
    <property type="match status" value="1"/>
</dbReference>
<dbReference type="Gene3D" id="1.10.1790.20">
    <property type="match status" value="1"/>
</dbReference>
<dbReference type="GO" id="GO:0000287">
    <property type="term" value="F:magnesium ion binding"/>
    <property type="evidence" value="ECO:0007669"/>
    <property type="project" value="UniProtKB-UniRule"/>
</dbReference>
<proteinExistence type="inferred from homology"/>
<dbReference type="HAMAP" id="MF_01322">
    <property type="entry name" value="RNApol_bact_RpoC"/>
    <property type="match status" value="1"/>
</dbReference>